<dbReference type="InterPro" id="IPR000713">
    <property type="entry name" value="Mur_ligase_N"/>
</dbReference>
<evidence type="ECO:0000256" key="6">
    <source>
        <dbReference type="ARBA" id="ARBA00022960"/>
    </source>
</evidence>
<dbReference type="Gene3D" id="3.90.190.20">
    <property type="entry name" value="Mur ligase, C-terminal domain"/>
    <property type="match status" value="1"/>
</dbReference>
<dbReference type="HAMAP" id="MF_02019">
    <property type="entry name" value="MurF"/>
    <property type="match status" value="1"/>
</dbReference>
<keyword evidence="1 10" id="KW-0963">Cytoplasm</keyword>
<keyword evidence="3 10" id="KW-0132">Cell division</keyword>
<feature type="domain" description="Mur ligase N-terminal catalytic" evidence="12">
    <location>
        <begin position="27"/>
        <end position="95"/>
    </location>
</feature>
<dbReference type="SUPFAM" id="SSF53244">
    <property type="entry name" value="MurD-like peptide ligases, peptide-binding domain"/>
    <property type="match status" value="1"/>
</dbReference>
<comment type="function">
    <text evidence="10">Involved in cell wall formation. Catalyzes the final step in the synthesis of UDP-N-acetylmuramoyl-pentapeptide, the precursor of murein.</text>
</comment>
<dbReference type="HOGENOM" id="CLU_031507_4_0_4"/>
<dbReference type="EMBL" id="AP014569">
    <property type="protein sequence ID" value="BAO84254.1"/>
    <property type="molecule type" value="Genomic_DNA"/>
</dbReference>
<dbReference type="GO" id="GO:0005524">
    <property type="term" value="F:ATP binding"/>
    <property type="evidence" value="ECO:0007669"/>
    <property type="project" value="UniProtKB-UniRule"/>
</dbReference>
<evidence type="ECO:0000313" key="16">
    <source>
        <dbReference type="Proteomes" id="UP000066014"/>
    </source>
</evidence>
<sequence length="547" mass="56668">MNGLAELLLQLRGARAVGAVTQPVLRVHTDSRTLRPGDLFVALRGERFDGHDWLAQARAAGAVAAVAERGLAQAGLPGVEVPDARAALGELAQRWRARFALPLIAVTGSNGKTTVTQLIAAMLRAAVGEAALATEGNFNNDIGVPLTLLRLRPAHRLAVLELGMNHPGEIAALAALAQPTVALVNNAQREHQEFMHGVEAVARENGSALAALPPDGVAVFPAHDAYTPLWQQIAGARRVVCFADGLGGLAGAGLGRGSSVAGSDSSPQPSPAPVSTSHSLRPPEVQVQAQWADGAWALDIHTPAGPLQARLRLAGRHNVHNALAATACALAAGVPLAAIQAGLEGFEPVAGRSRALTLRWGAQAQTLIDDSYNANPDSVRAAIDLLAELPGPRLLLLGDMGEVGAQALAFHDEVLRHALARGIEQVLVTGDWMQRAAAALDPQHTNTAAAAGLEVTSPSSAAASTMPLPHKRLQAFGHYEALQAAALSAAAQAASVLVKGSRFMRMERLVQALQAASQAQDSVQPSAQTQTSPQTPKTTTEGAPHVA</sequence>
<reference evidence="15 16" key="1">
    <citation type="journal article" date="2014" name="Nat. Commun.">
        <title>Physiological and genomic features of highly alkaliphilic hydrogen-utilizing Betaproteobacteria from a continental serpentinizing site.</title>
        <authorList>
            <person name="Suzuki S."/>
            <person name="Kuenen J.G."/>
            <person name="Schipper K."/>
            <person name="van der Velde S."/>
            <person name="Ishii S."/>
            <person name="Wu A."/>
            <person name="Sorokin D.Y."/>
            <person name="Tenney A."/>
            <person name="Meng X.Y."/>
            <person name="Morrill P.L."/>
            <person name="Kamagata Y."/>
            <person name="Muyzer G."/>
            <person name="Nealson K.H."/>
        </authorList>
    </citation>
    <scope>NUCLEOTIDE SEQUENCE [LARGE SCALE GENOMIC DNA]</scope>
    <source>
        <strain evidence="15 16">B1</strain>
    </source>
</reference>
<comment type="catalytic activity">
    <reaction evidence="10">
        <text>D-alanyl-D-alanine + UDP-N-acetyl-alpha-D-muramoyl-L-alanyl-gamma-D-glutamyl-meso-2,6-diaminopimelate + ATP = UDP-N-acetyl-alpha-D-muramoyl-L-alanyl-gamma-D-glutamyl-meso-2,6-diaminopimeloyl-D-alanyl-D-alanine + ADP + phosphate + H(+)</text>
        <dbReference type="Rhea" id="RHEA:28374"/>
        <dbReference type="ChEBI" id="CHEBI:15378"/>
        <dbReference type="ChEBI" id="CHEBI:30616"/>
        <dbReference type="ChEBI" id="CHEBI:43474"/>
        <dbReference type="ChEBI" id="CHEBI:57822"/>
        <dbReference type="ChEBI" id="CHEBI:61386"/>
        <dbReference type="ChEBI" id="CHEBI:83905"/>
        <dbReference type="ChEBI" id="CHEBI:456216"/>
        <dbReference type="EC" id="6.3.2.10"/>
    </reaction>
</comment>
<evidence type="ECO:0000256" key="7">
    <source>
        <dbReference type="ARBA" id="ARBA00022984"/>
    </source>
</evidence>
<dbReference type="PANTHER" id="PTHR43024">
    <property type="entry name" value="UDP-N-ACETYLMURAMOYL-TRIPEPTIDE--D-ALANYL-D-ALANINE LIGASE"/>
    <property type="match status" value="1"/>
</dbReference>
<dbReference type="GO" id="GO:0047480">
    <property type="term" value="F:UDP-N-acetylmuramoyl-tripeptide-D-alanyl-D-alanine ligase activity"/>
    <property type="evidence" value="ECO:0007669"/>
    <property type="project" value="UniProtKB-UniRule"/>
</dbReference>
<organism evidence="15 16">
    <name type="scientific">Serpentinimonas maccroryi</name>
    <dbReference type="NCBI Taxonomy" id="1458426"/>
    <lineage>
        <taxon>Bacteria</taxon>
        <taxon>Pseudomonadati</taxon>
        <taxon>Pseudomonadota</taxon>
        <taxon>Betaproteobacteria</taxon>
        <taxon>Burkholderiales</taxon>
        <taxon>Comamonadaceae</taxon>
        <taxon>Serpentinimonas</taxon>
    </lineage>
</organism>
<dbReference type="InterPro" id="IPR005863">
    <property type="entry name" value="UDP-N-AcMur_synth"/>
</dbReference>
<evidence type="ECO:0000313" key="15">
    <source>
        <dbReference type="EMBL" id="BAO84254.1"/>
    </source>
</evidence>
<protein>
    <recommendedName>
        <fullName evidence="10">UDP-N-acetylmuramoyl-tripeptide--D-alanyl-D-alanine ligase</fullName>
        <ecNumber evidence="10">6.3.2.10</ecNumber>
    </recommendedName>
    <alternativeName>
        <fullName evidence="10">D-alanyl-D-alanine-adding enzyme</fullName>
    </alternativeName>
</protein>
<dbReference type="Proteomes" id="UP000066014">
    <property type="component" value="Chromosome"/>
</dbReference>
<dbReference type="Pfam" id="PF08245">
    <property type="entry name" value="Mur_ligase_M"/>
    <property type="match status" value="1"/>
</dbReference>
<dbReference type="InterPro" id="IPR036615">
    <property type="entry name" value="Mur_ligase_C_dom_sf"/>
</dbReference>
<dbReference type="GO" id="GO:0051301">
    <property type="term" value="P:cell division"/>
    <property type="evidence" value="ECO:0007669"/>
    <property type="project" value="UniProtKB-KW"/>
</dbReference>
<dbReference type="InterPro" id="IPR051046">
    <property type="entry name" value="MurCDEF_CellWall_CoF430Synth"/>
</dbReference>
<dbReference type="Pfam" id="PF02875">
    <property type="entry name" value="Mur_ligase_C"/>
    <property type="match status" value="1"/>
</dbReference>
<evidence type="ECO:0000259" key="13">
    <source>
        <dbReference type="Pfam" id="PF02875"/>
    </source>
</evidence>
<keyword evidence="7 10" id="KW-0573">Peptidoglycan synthesis</keyword>
<dbReference type="KEGG" id="cbab:SMCB_2026"/>
<feature type="domain" description="Mur ligase central" evidence="14">
    <location>
        <begin position="106"/>
        <end position="237"/>
    </location>
</feature>
<dbReference type="STRING" id="1458426.SMCB_2026"/>
<feature type="compositionally biased region" description="Low complexity" evidence="11">
    <location>
        <begin position="519"/>
        <end position="540"/>
    </location>
</feature>
<feature type="region of interest" description="Disordered" evidence="11">
    <location>
        <begin position="519"/>
        <end position="547"/>
    </location>
</feature>
<dbReference type="Gene3D" id="3.40.1390.10">
    <property type="entry name" value="MurE/MurF, N-terminal domain"/>
    <property type="match status" value="1"/>
</dbReference>
<dbReference type="GO" id="GO:0008766">
    <property type="term" value="F:UDP-N-acetylmuramoylalanyl-D-glutamyl-2,6-diaminopimelate-D-alanyl-D-alanine ligase activity"/>
    <property type="evidence" value="ECO:0007669"/>
    <property type="project" value="RHEA"/>
</dbReference>
<dbReference type="Pfam" id="PF01225">
    <property type="entry name" value="Mur_ligase"/>
    <property type="match status" value="1"/>
</dbReference>
<accession>A0A060NZE5</accession>
<dbReference type="RefSeq" id="WP_045536753.1">
    <property type="nucleotide sequence ID" value="NZ_AP014569.1"/>
</dbReference>
<evidence type="ECO:0000256" key="8">
    <source>
        <dbReference type="ARBA" id="ARBA00023306"/>
    </source>
</evidence>
<evidence type="ECO:0000256" key="11">
    <source>
        <dbReference type="SAM" id="MobiDB-lite"/>
    </source>
</evidence>
<name>A0A060NZE5_9BURK</name>
<keyword evidence="16" id="KW-1185">Reference proteome</keyword>
<dbReference type="PANTHER" id="PTHR43024:SF1">
    <property type="entry name" value="UDP-N-ACETYLMURAMOYL-TRIPEPTIDE--D-ALANYL-D-ALANINE LIGASE"/>
    <property type="match status" value="1"/>
</dbReference>
<dbReference type="SUPFAM" id="SSF53623">
    <property type="entry name" value="MurD-like peptide ligases, catalytic domain"/>
    <property type="match status" value="1"/>
</dbReference>
<dbReference type="EC" id="6.3.2.10" evidence="10"/>
<dbReference type="GO" id="GO:0071555">
    <property type="term" value="P:cell wall organization"/>
    <property type="evidence" value="ECO:0007669"/>
    <property type="project" value="UniProtKB-KW"/>
</dbReference>
<feature type="region of interest" description="Disordered" evidence="11">
    <location>
        <begin position="257"/>
        <end position="283"/>
    </location>
</feature>
<comment type="pathway">
    <text evidence="10">Cell wall biogenesis; peptidoglycan biosynthesis.</text>
</comment>
<evidence type="ECO:0000256" key="9">
    <source>
        <dbReference type="ARBA" id="ARBA00023316"/>
    </source>
</evidence>
<keyword evidence="9 10" id="KW-0961">Cell wall biogenesis/degradation</keyword>
<evidence type="ECO:0000259" key="12">
    <source>
        <dbReference type="Pfam" id="PF01225"/>
    </source>
</evidence>
<dbReference type="GO" id="GO:0005737">
    <property type="term" value="C:cytoplasm"/>
    <property type="evidence" value="ECO:0007669"/>
    <property type="project" value="UniProtKB-SubCell"/>
</dbReference>
<evidence type="ECO:0000256" key="4">
    <source>
        <dbReference type="ARBA" id="ARBA00022741"/>
    </source>
</evidence>
<dbReference type="InterPro" id="IPR036565">
    <property type="entry name" value="Mur-like_cat_sf"/>
</dbReference>
<evidence type="ECO:0000256" key="3">
    <source>
        <dbReference type="ARBA" id="ARBA00022618"/>
    </source>
</evidence>
<comment type="subcellular location">
    <subcellularLocation>
        <location evidence="10">Cytoplasm</location>
    </subcellularLocation>
</comment>
<proteinExistence type="inferred from homology"/>
<dbReference type="Gene3D" id="3.40.1190.10">
    <property type="entry name" value="Mur-like, catalytic domain"/>
    <property type="match status" value="1"/>
</dbReference>
<dbReference type="InterPro" id="IPR035911">
    <property type="entry name" value="MurE/MurF_N"/>
</dbReference>
<keyword evidence="5 10" id="KW-0067">ATP-binding</keyword>
<dbReference type="AlphaFoldDB" id="A0A060NZE5"/>
<gene>
    <name evidence="10" type="primary">murF</name>
    <name evidence="15" type="ORF">SMCB_2026</name>
</gene>
<feature type="binding site" evidence="10">
    <location>
        <begin position="108"/>
        <end position="114"/>
    </location>
    <ligand>
        <name>ATP</name>
        <dbReference type="ChEBI" id="CHEBI:30616"/>
    </ligand>
</feature>
<evidence type="ECO:0000256" key="2">
    <source>
        <dbReference type="ARBA" id="ARBA00022598"/>
    </source>
</evidence>
<evidence type="ECO:0000256" key="1">
    <source>
        <dbReference type="ARBA" id="ARBA00022490"/>
    </source>
</evidence>
<evidence type="ECO:0000256" key="5">
    <source>
        <dbReference type="ARBA" id="ARBA00022840"/>
    </source>
</evidence>
<keyword evidence="6 10" id="KW-0133">Cell shape</keyword>
<comment type="similarity">
    <text evidence="10">Belongs to the MurCDEF family. MurF subfamily.</text>
</comment>
<evidence type="ECO:0000259" key="14">
    <source>
        <dbReference type="Pfam" id="PF08245"/>
    </source>
</evidence>
<keyword evidence="2 10" id="KW-0436">Ligase</keyword>
<dbReference type="InterPro" id="IPR013221">
    <property type="entry name" value="Mur_ligase_cen"/>
</dbReference>
<dbReference type="GO" id="GO:0009252">
    <property type="term" value="P:peptidoglycan biosynthetic process"/>
    <property type="evidence" value="ECO:0007669"/>
    <property type="project" value="UniProtKB-UniRule"/>
</dbReference>
<evidence type="ECO:0000256" key="10">
    <source>
        <dbReference type="HAMAP-Rule" id="MF_02019"/>
    </source>
</evidence>
<feature type="domain" description="Mur ligase C-terminal" evidence="13">
    <location>
        <begin position="364"/>
        <end position="502"/>
    </location>
</feature>
<dbReference type="UniPathway" id="UPA00219"/>
<keyword evidence="8 10" id="KW-0131">Cell cycle</keyword>
<dbReference type="InterPro" id="IPR004101">
    <property type="entry name" value="Mur_ligase_C"/>
</dbReference>
<dbReference type="SUPFAM" id="SSF63418">
    <property type="entry name" value="MurE/MurF N-terminal domain"/>
    <property type="match status" value="1"/>
</dbReference>
<dbReference type="OrthoDB" id="9801978at2"/>
<dbReference type="GO" id="GO:0008360">
    <property type="term" value="P:regulation of cell shape"/>
    <property type="evidence" value="ECO:0007669"/>
    <property type="project" value="UniProtKB-KW"/>
</dbReference>
<keyword evidence="4 10" id="KW-0547">Nucleotide-binding</keyword>